<evidence type="ECO:0000313" key="3">
    <source>
        <dbReference type="EMBL" id="KAF9138487.1"/>
    </source>
</evidence>
<name>A0A9P5RP33_9FUNG</name>
<feature type="compositionally biased region" description="Low complexity" evidence="2">
    <location>
        <begin position="178"/>
        <end position="195"/>
    </location>
</feature>
<feature type="region of interest" description="Disordered" evidence="2">
    <location>
        <begin position="174"/>
        <end position="195"/>
    </location>
</feature>
<protein>
    <submittedName>
        <fullName evidence="3">Uncharacterized protein</fullName>
    </submittedName>
</protein>
<gene>
    <name evidence="3" type="ORF">BG015_002357</name>
</gene>
<keyword evidence="1" id="KW-0175">Coiled coil</keyword>
<evidence type="ECO:0000256" key="1">
    <source>
        <dbReference type="SAM" id="Coils"/>
    </source>
</evidence>
<dbReference type="Proteomes" id="UP000748756">
    <property type="component" value="Unassembled WGS sequence"/>
</dbReference>
<evidence type="ECO:0000313" key="4">
    <source>
        <dbReference type="Proteomes" id="UP000748756"/>
    </source>
</evidence>
<dbReference type="OrthoDB" id="2448986at2759"/>
<keyword evidence="4" id="KW-1185">Reference proteome</keyword>
<feature type="coiled-coil region" evidence="1">
    <location>
        <begin position="51"/>
        <end position="78"/>
    </location>
</feature>
<reference evidence="3" key="1">
    <citation type="journal article" date="2020" name="Fungal Divers.">
        <title>Resolving the Mortierellaceae phylogeny through synthesis of multi-gene phylogenetics and phylogenomics.</title>
        <authorList>
            <person name="Vandepol N."/>
            <person name="Liber J."/>
            <person name="Desiro A."/>
            <person name="Na H."/>
            <person name="Kennedy M."/>
            <person name="Barry K."/>
            <person name="Grigoriev I.V."/>
            <person name="Miller A.N."/>
            <person name="O'Donnell K."/>
            <person name="Stajich J.E."/>
            <person name="Bonito G."/>
        </authorList>
    </citation>
    <scope>NUCLEOTIDE SEQUENCE</scope>
    <source>
        <strain evidence="3">NRRL 6426</strain>
    </source>
</reference>
<accession>A0A9P5RP33</accession>
<organism evidence="3 4">
    <name type="scientific">Linnemannia schmuckeri</name>
    <dbReference type="NCBI Taxonomy" id="64567"/>
    <lineage>
        <taxon>Eukaryota</taxon>
        <taxon>Fungi</taxon>
        <taxon>Fungi incertae sedis</taxon>
        <taxon>Mucoromycota</taxon>
        <taxon>Mortierellomycotina</taxon>
        <taxon>Mortierellomycetes</taxon>
        <taxon>Mortierellales</taxon>
        <taxon>Mortierellaceae</taxon>
        <taxon>Linnemannia</taxon>
    </lineage>
</organism>
<proteinExistence type="predicted"/>
<dbReference type="EMBL" id="JAAAUQ010001467">
    <property type="protein sequence ID" value="KAF9138487.1"/>
    <property type="molecule type" value="Genomic_DNA"/>
</dbReference>
<evidence type="ECO:0000256" key="2">
    <source>
        <dbReference type="SAM" id="MobiDB-lite"/>
    </source>
</evidence>
<dbReference type="AlphaFoldDB" id="A0A9P5RP33"/>
<sequence length="221" mass="24925">MTLEQALEAHQHKQMASLLEEQIKLEQSQRMRFQSELQVELARHRNAILEKQELAALKQRGQMELEREQERRREEEEVAAVRRQQSLQLTTTDTSSAAATAEAIEETAAVRELSVQDQETYSQQLKDISTATAHVPYTTVAASIIDPRYRTMFGYRGPEHPKSTSAELAELEQERRNSLAASIPTTSSSSSGKVAATRITAENRWHKYSNTYDVLGTSGGY</sequence>
<comment type="caution">
    <text evidence="3">The sequence shown here is derived from an EMBL/GenBank/DDBJ whole genome shotgun (WGS) entry which is preliminary data.</text>
</comment>